<evidence type="ECO:0000313" key="2">
    <source>
        <dbReference type="Proteomes" id="UP000007151"/>
    </source>
</evidence>
<sequence length="77" mass="8509">MSANSDKRHLQNVSELDCLVENLNTIQIVSDANVPTITFSNCCEARSQLDVPNNTEVVIHLTVPSIDSIQEARPPMM</sequence>
<evidence type="ECO:0000313" key="1">
    <source>
        <dbReference type="EMBL" id="OWR55073.1"/>
    </source>
</evidence>
<dbReference type="KEGG" id="dpl:KGM_206850"/>
<comment type="caution">
    <text evidence="1">The sequence shown here is derived from an EMBL/GenBank/DDBJ whole genome shotgun (WGS) entry which is preliminary data.</text>
</comment>
<dbReference type="Proteomes" id="UP000007151">
    <property type="component" value="Unassembled WGS sequence"/>
</dbReference>
<keyword evidence="2" id="KW-1185">Reference proteome</keyword>
<dbReference type="AlphaFoldDB" id="A0A212FMX2"/>
<reference evidence="1 2" key="1">
    <citation type="journal article" date="2011" name="Cell">
        <title>The monarch butterfly genome yields insights into long-distance migration.</title>
        <authorList>
            <person name="Zhan S."/>
            <person name="Merlin C."/>
            <person name="Boore J.L."/>
            <person name="Reppert S.M."/>
        </authorList>
    </citation>
    <scope>NUCLEOTIDE SEQUENCE [LARGE SCALE GENOMIC DNA]</scope>
    <source>
        <strain evidence="1">F-2</strain>
    </source>
</reference>
<accession>A0A212FMX2</accession>
<organism evidence="1 2">
    <name type="scientific">Danaus plexippus plexippus</name>
    <dbReference type="NCBI Taxonomy" id="278856"/>
    <lineage>
        <taxon>Eukaryota</taxon>
        <taxon>Metazoa</taxon>
        <taxon>Ecdysozoa</taxon>
        <taxon>Arthropoda</taxon>
        <taxon>Hexapoda</taxon>
        <taxon>Insecta</taxon>
        <taxon>Pterygota</taxon>
        <taxon>Neoptera</taxon>
        <taxon>Endopterygota</taxon>
        <taxon>Lepidoptera</taxon>
        <taxon>Glossata</taxon>
        <taxon>Ditrysia</taxon>
        <taxon>Papilionoidea</taxon>
        <taxon>Nymphalidae</taxon>
        <taxon>Danainae</taxon>
        <taxon>Danaini</taxon>
        <taxon>Danaina</taxon>
        <taxon>Danaus</taxon>
        <taxon>Danaus</taxon>
    </lineage>
</organism>
<name>A0A212FMX2_DANPL</name>
<dbReference type="EMBL" id="AGBW02007651">
    <property type="protein sequence ID" value="OWR55073.1"/>
    <property type="molecule type" value="Genomic_DNA"/>
</dbReference>
<gene>
    <name evidence="1" type="ORF">KGM_206850</name>
</gene>
<protein>
    <submittedName>
        <fullName evidence="1">Uncharacterized protein</fullName>
    </submittedName>
</protein>
<dbReference type="InParanoid" id="A0A212FMX2"/>
<proteinExistence type="predicted"/>